<evidence type="ECO:0000259" key="3">
    <source>
        <dbReference type="Pfam" id="PF14258"/>
    </source>
</evidence>
<gene>
    <name evidence="4" type="ORF">ACFHYQ_10725</name>
</gene>
<dbReference type="Pfam" id="PF14258">
    <property type="entry name" value="DUF4350"/>
    <property type="match status" value="1"/>
</dbReference>
<evidence type="ECO:0000313" key="4">
    <source>
        <dbReference type="EMBL" id="MFC0862768.1"/>
    </source>
</evidence>
<accession>A0ABV6U2U6</accession>
<feature type="domain" description="DUF4350" evidence="3">
    <location>
        <begin position="80"/>
        <end position="246"/>
    </location>
</feature>
<dbReference type="InterPro" id="IPR025646">
    <property type="entry name" value="DUF4350"/>
</dbReference>
<dbReference type="Proteomes" id="UP001589870">
    <property type="component" value="Unassembled WGS sequence"/>
</dbReference>
<evidence type="ECO:0000256" key="1">
    <source>
        <dbReference type="SAM" id="MobiDB-lite"/>
    </source>
</evidence>
<feature type="transmembrane region" description="Helical" evidence="2">
    <location>
        <begin position="47"/>
        <end position="65"/>
    </location>
</feature>
<protein>
    <submittedName>
        <fullName evidence="4">DUF4350 domain-containing protein</fullName>
    </submittedName>
</protein>
<evidence type="ECO:0000313" key="5">
    <source>
        <dbReference type="Proteomes" id="UP001589870"/>
    </source>
</evidence>
<dbReference type="EMBL" id="JBHMQT010000018">
    <property type="protein sequence ID" value="MFC0862768.1"/>
    <property type="molecule type" value="Genomic_DNA"/>
</dbReference>
<feature type="region of interest" description="Disordered" evidence="1">
    <location>
        <begin position="1"/>
        <end position="32"/>
    </location>
</feature>
<proteinExistence type="predicted"/>
<keyword evidence="2" id="KW-0812">Transmembrane</keyword>
<keyword evidence="5" id="KW-1185">Reference proteome</keyword>
<comment type="caution">
    <text evidence="4">The sequence shown here is derived from an EMBL/GenBank/DDBJ whole genome shotgun (WGS) entry which is preliminary data.</text>
</comment>
<keyword evidence="2" id="KW-0472">Membrane</keyword>
<dbReference type="RefSeq" id="WP_394300962.1">
    <property type="nucleotide sequence ID" value="NZ_JBHMQT010000018.1"/>
</dbReference>
<keyword evidence="2" id="KW-1133">Transmembrane helix</keyword>
<organism evidence="4 5">
    <name type="scientific">Sphaerimonospora cavernae</name>
    <dbReference type="NCBI Taxonomy" id="1740611"/>
    <lineage>
        <taxon>Bacteria</taxon>
        <taxon>Bacillati</taxon>
        <taxon>Actinomycetota</taxon>
        <taxon>Actinomycetes</taxon>
        <taxon>Streptosporangiales</taxon>
        <taxon>Streptosporangiaceae</taxon>
        <taxon>Sphaerimonospora</taxon>
    </lineage>
</organism>
<evidence type="ECO:0000256" key="2">
    <source>
        <dbReference type="SAM" id="Phobius"/>
    </source>
</evidence>
<sequence length="418" mass="43093">MSTRTSEHTAPAGRSARPEAGDATRTVPPATAGTAVVKTGRWRRLRGVLLVGIIVVAAAVVPVLLTPSGEAGGHYLDPADTSLAGARALADVLADHGVAVERVDSVSAALARAGSDSLLLVTEAGEVTATGARRLAASPADRLIVGRAAHLDILASGVTPKKRGTRTRSRDPECGLREATRAGSAYLGGISFTGPAGSIGCYPAAGNPTLVRYVLDGRTITVVGDGDFMTNLRLSEDGNAALAINLAGAKRRLVWLVPPGAADPGTDGSGSDDPTEARSLGGLVPDGVNWAVFQLVVAVALVAVWRGRRLGPVVVERLPVIVRASETVEGRGRLYRARRARDRAALALRAAAADRITPRLGLPATAAPDEVAAAVAVRAGEDLQQVWAALYGPAPTDDAGLVALAEHLDRLERQVRDS</sequence>
<reference evidence="4 5" key="1">
    <citation type="submission" date="2024-09" db="EMBL/GenBank/DDBJ databases">
        <authorList>
            <person name="Sun Q."/>
            <person name="Mori K."/>
        </authorList>
    </citation>
    <scope>NUCLEOTIDE SEQUENCE [LARGE SCALE GENOMIC DNA]</scope>
    <source>
        <strain evidence="4 5">TBRC 1851</strain>
    </source>
</reference>
<name>A0ABV6U2U6_9ACTN</name>